<sequence length="251" mass="30590">MAGFTKHKYAKDLTQTKNSFNTYVKKISPILPIEFDLNCIIKTLKKYYPYEWRLLEEKYKEYTRADRKLIRVGKKARYKTVTPEKLISILPQTKAILSKDYKANYRNSFSEVQRTQNEEKIKKERLPKIQRIDDRIAKAKSRVQQMEPIYFEKMMGLYDRKGTTQKDRVYIMHELTKYYSPEIVQFFSRKAHSEYNFQLRLMAFSYLQQFYHYTELRSQKHMELRTTNKKKRKEMREYAKQKFNLNYSCTS</sequence>
<keyword evidence="2" id="KW-1185">Reference proteome</keyword>
<proteinExistence type="predicted"/>
<evidence type="ECO:0000313" key="1">
    <source>
        <dbReference type="EMBL" id="MBK6087913.1"/>
    </source>
</evidence>
<organism evidence="1 2">
    <name type="scientific">Ruminococcus difficilis</name>
    <dbReference type="NCBI Taxonomy" id="2763069"/>
    <lineage>
        <taxon>Bacteria</taxon>
        <taxon>Bacillati</taxon>
        <taxon>Bacillota</taxon>
        <taxon>Clostridia</taxon>
        <taxon>Eubacteriales</taxon>
        <taxon>Oscillospiraceae</taxon>
        <taxon>Ruminococcus</taxon>
    </lineage>
</organism>
<comment type="caution">
    <text evidence="1">The sequence shown here is derived from an EMBL/GenBank/DDBJ whole genome shotgun (WGS) entry which is preliminary data.</text>
</comment>
<protein>
    <submittedName>
        <fullName evidence="1">Uncharacterized protein</fullName>
    </submittedName>
</protein>
<name>A0A934TZS8_9FIRM</name>
<dbReference type="EMBL" id="JAEQMG010000044">
    <property type="protein sequence ID" value="MBK6087913.1"/>
    <property type="molecule type" value="Genomic_DNA"/>
</dbReference>
<dbReference type="AlphaFoldDB" id="A0A934TZS8"/>
<gene>
    <name evidence="1" type="ORF">JKK62_04475</name>
</gene>
<evidence type="ECO:0000313" key="2">
    <source>
        <dbReference type="Proteomes" id="UP000633365"/>
    </source>
</evidence>
<dbReference type="Proteomes" id="UP000633365">
    <property type="component" value="Unassembled WGS sequence"/>
</dbReference>
<reference evidence="1" key="1">
    <citation type="submission" date="2021-01" db="EMBL/GenBank/DDBJ databases">
        <title>Genome public.</title>
        <authorList>
            <person name="Liu C."/>
            <person name="Sun Q."/>
        </authorList>
    </citation>
    <scope>NUCLEOTIDE SEQUENCE</scope>
    <source>
        <strain evidence="1">M6</strain>
    </source>
</reference>
<dbReference type="RefSeq" id="WP_201427063.1">
    <property type="nucleotide sequence ID" value="NZ_JAEQMG010000044.1"/>
</dbReference>
<accession>A0A934TZS8</accession>